<comment type="caution">
    <text evidence="1">The sequence shown here is derived from an EMBL/GenBank/DDBJ whole genome shotgun (WGS) entry which is preliminary data.</text>
</comment>
<keyword evidence="2" id="KW-1185">Reference proteome</keyword>
<name>A0ABU1YSU9_ROSSA</name>
<accession>A0ABU1YSU9</accession>
<gene>
    <name evidence="1" type="ORF">J2X20_004602</name>
</gene>
<evidence type="ECO:0000313" key="1">
    <source>
        <dbReference type="EMBL" id="MDR7271928.1"/>
    </source>
</evidence>
<proteinExistence type="predicted"/>
<protein>
    <recommendedName>
        <fullName evidence="3">DUF3467 domain-containing protein</fullName>
    </recommendedName>
</protein>
<evidence type="ECO:0008006" key="3">
    <source>
        <dbReference type="Google" id="ProtNLM"/>
    </source>
</evidence>
<dbReference type="InterPro" id="IPR021857">
    <property type="entry name" value="DUF3467"/>
</dbReference>
<organism evidence="1 2">
    <name type="scientific">Roseateles saccharophilus</name>
    <name type="common">Pseudomonas saccharophila</name>
    <dbReference type="NCBI Taxonomy" id="304"/>
    <lineage>
        <taxon>Bacteria</taxon>
        <taxon>Pseudomonadati</taxon>
        <taxon>Pseudomonadota</taxon>
        <taxon>Betaproteobacteria</taxon>
        <taxon>Burkholderiales</taxon>
        <taxon>Sphaerotilaceae</taxon>
        <taxon>Roseateles</taxon>
    </lineage>
</organism>
<dbReference type="Proteomes" id="UP001180453">
    <property type="component" value="Unassembled WGS sequence"/>
</dbReference>
<dbReference type="RefSeq" id="WP_310270075.1">
    <property type="nucleotide sequence ID" value="NZ_JAVDXU010000004.1"/>
</dbReference>
<reference evidence="1 2" key="1">
    <citation type="submission" date="2023-07" db="EMBL/GenBank/DDBJ databases">
        <title>Sorghum-associated microbial communities from plants grown in Nebraska, USA.</title>
        <authorList>
            <person name="Schachtman D."/>
        </authorList>
    </citation>
    <scope>NUCLEOTIDE SEQUENCE [LARGE SCALE GENOMIC DNA]</scope>
    <source>
        <strain evidence="1 2">BE314</strain>
    </source>
</reference>
<sequence>MKSPTDVRRDWAAEGCPVAASSAGYHYANQFEVGFSRNEVLLRMTQAYEGEALTHGIPTRVVMTPSYAIALLQLLSQAMQRYETEYGPVVPVGTGIVAQDSSY</sequence>
<dbReference type="EMBL" id="JAVDXU010000004">
    <property type="protein sequence ID" value="MDR7271928.1"/>
    <property type="molecule type" value="Genomic_DNA"/>
</dbReference>
<dbReference type="Pfam" id="PF11950">
    <property type="entry name" value="DUF3467"/>
    <property type="match status" value="1"/>
</dbReference>
<evidence type="ECO:0000313" key="2">
    <source>
        <dbReference type="Proteomes" id="UP001180453"/>
    </source>
</evidence>